<keyword evidence="2" id="KW-1185">Reference proteome</keyword>
<organism evidence="1 2">
    <name type="scientific">Dolichospermum circinale CS-537/01</name>
    <dbReference type="NCBI Taxonomy" id="3021739"/>
    <lineage>
        <taxon>Bacteria</taxon>
        <taxon>Bacillati</taxon>
        <taxon>Cyanobacteriota</taxon>
        <taxon>Cyanophyceae</taxon>
        <taxon>Nostocales</taxon>
        <taxon>Aphanizomenonaceae</taxon>
        <taxon>Dolichospermum</taxon>
        <taxon>Dolichospermum circinale</taxon>
    </lineage>
</organism>
<gene>
    <name evidence="1" type="ORF">PN492_07685</name>
</gene>
<sequence>MTQDSENIYTAVGFRSSEPDGTLRTIELFGLPGQKNRDDQVVFMPERQSFFDDLIVRKIFRQSCKIRNCDFKHLQIWLYNTQLRNKDQGYSVPEIDERDLVIKSNFPFSRLEQIYVLNNNLEESEYQEWRSIVEELFTPLFSQFVPPPEIPKTIAEKQIFKPFENLFESLDTYGKMKQEVWFNSLIIQID</sequence>
<comment type="caution">
    <text evidence="1">The sequence shown here is derived from an EMBL/GenBank/DDBJ whole genome shotgun (WGS) entry which is preliminary data.</text>
</comment>
<dbReference type="EMBL" id="JAQMTU010000043">
    <property type="protein sequence ID" value="MDB9486428.1"/>
    <property type="molecule type" value="Genomic_DNA"/>
</dbReference>
<name>A0ABT5A3Z9_9CYAN</name>
<reference evidence="1 2" key="1">
    <citation type="submission" date="2023-01" db="EMBL/GenBank/DDBJ databases">
        <title>Genomes from the Australian National Cyanobacteria Reference Collection.</title>
        <authorList>
            <person name="Willis A."/>
            <person name="Lee E.M.F."/>
        </authorList>
    </citation>
    <scope>NUCLEOTIDE SEQUENCE [LARGE SCALE GENOMIC DNA]</scope>
    <source>
        <strain evidence="1 2">CS-537/01</strain>
    </source>
</reference>
<proteinExistence type="predicted"/>
<evidence type="ECO:0000313" key="1">
    <source>
        <dbReference type="EMBL" id="MDB9486428.1"/>
    </source>
</evidence>
<accession>A0ABT5A3Z9</accession>
<dbReference type="Proteomes" id="UP001212123">
    <property type="component" value="Unassembled WGS sequence"/>
</dbReference>
<evidence type="ECO:0000313" key="2">
    <source>
        <dbReference type="Proteomes" id="UP001212123"/>
    </source>
</evidence>
<dbReference type="RefSeq" id="WP_271805210.1">
    <property type="nucleotide sequence ID" value="NZ_JAQMTU010000043.1"/>
</dbReference>
<protein>
    <submittedName>
        <fullName evidence="1">Uncharacterized protein</fullName>
    </submittedName>
</protein>